<dbReference type="GO" id="GO:0016779">
    <property type="term" value="F:nucleotidyltransferase activity"/>
    <property type="evidence" value="ECO:0007669"/>
    <property type="project" value="TreeGrafter"/>
</dbReference>
<dbReference type="Proteomes" id="UP000659904">
    <property type="component" value="Unassembled WGS sequence"/>
</dbReference>
<dbReference type="PANTHER" id="PTHR19136:SF81">
    <property type="entry name" value="MOLYBDENUM COFACTOR GUANYLYLTRANSFERASE"/>
    <property type="match status" value="1"/>
</dbReference>
<name>A0A8J3KVA7_9ACTN</name>
<evidence type="ECO:0000313" key="5">
    <source>
        <dbReference type="Proteomes" id="UP000659904"/>
    </source>
</evidence>
<keyword evidence="1" id="KW-0808">Transferase</keyword>
<feature type="region of interest" description="Disordered" evidence="2">
    <location>
        <begin position="211"/>
        <end position="230"/>
    </location>
</feature>
<dbReference type="Gene3D" id="3.90.550.10">
    <property type="entry name" value="Spore Coat Polysaccharide Biosynthesis Protein SpsA, Chain A"/>
    <property type="match status" value="1"/>
</dbReference>
<evidence type="ECO:0000313" key="4">
    <source>
        <dbReference type="EMBL" id="GIG01905.1"/>
    </source>
</evidence>
<protein>
    <recommendedName>
        <fullName evidence="3">MobA-like NTP transferase domain-containing protein</fullName>
    </recommendedName>
</protein>
<reference evidence="4 5" key="1">
    <citation type="submission" date="2021-01" db="EMBL/GenBank/DDBJ databases">
        <title>Whole genome shotgun sequence of Catellatospora citrea NBRC 14495.</title>
        <authorList>
            <person name="Komaki H."/>
            <person name="Tamura T."/>
        </authorList>
    </citation>
    <scope>NUCLEOTIDE SEQUENCE [LARGE SCALE GENOMIC DNA]</scope>
    <source>
        <strain evidence="4 5">NBRC 14495</strain>
    </source>
</reference>
<proteinExistence type="predicted"/>
<dbReference type="SUPFAM" id="SSF53448">
    <property type="entry name" value="Nucleotide-diphospho-sugar transferases"/>
    <property type="match status" value="1"/>
</dbReference>
<dbReference type="Pfam" id="PF12804">
    <property type="entry name" value="NTP_transf_3"/>
    <property type="match status" value="1"/>
</dbReference>
<evidence type="ECO:0000256" key="1">
    <source>
        <dbReference type="ARBA" id="ARBA00022679"/>
    </source>
</evidence>
<keyword evidence="5" id="KW-1185">Reference proteome</keyword>
<feature type="domain" description="MobA-like NTP transferase" evidence="3">
    <location>
        <begin position="25"/>
        <end position="176"/>
    </location>
</feature>
<sequence>MIASLWMTRRFIHRAGSEQMISYAAMVLAGGAARRMGGVAKPLLPVGGVPMLRRVLAAVAEASALVVVGPPELAAELPTGAVLTREDPPGGGPVAAVAAGVAGLPEIGGTGRVLVVAADLPFLTRDAVAALLAVDADVVMFTDADGRRQHLCAAWRLDALRAALPAEPHGAPMRVLLAQVDVAEVPWAGAGPAPWYDCDTPDELRQAEAVDELAGSARGQGRPDHLDAPS</sequence>
<evidence type="ECO:0000256" key="2">
    <source>
        <dbReference type="SAM" id="MobiDB-lite"/>
    </source>
</evidence>
<dbReference type="PANTHER" id="PTHR19136">
    <property type="entry name" value="MOLYBDENUM COFACTOR GUANYLYLTRANSFERASE"/>
    <property type="match status" value="1"/>
</dbReference>
<gene>
    <name evidence="4" type="ORF">Cci01nite_69980</name>
</gene>
<dbReference type="AlphaFoldDB" id="A0A8J3KVA7"/>
<dbReference type="EMBL" id="BONH01000044">
    <property type="protein sequence ID" value="GIG01905.1"/>
    <property type="molecule type" value="Genomic_DNA"/>
</dbReference>
<accession>A0A8J3KVA7</accession>
<dbReference type="InterPro" id="IPR029044">
    <property type="entry name" value="Nucleotide-diphossugar_trans"/>
</dbReference>
<dbReference type="InterPro" id="IPR025877">
    <property type="entry name" value="MobA-like_NTP_Trfase"/>
</dbReference>
<feature type="compositionally biased region" description="Basic and acidic residues" evidence="2">
    <location>
        <begin position="221"/>
        <end position="230"/>
    </location>
</feature>
<organism evidence="4 5">
    <name type="scientific">Catellatospora citrea</name>
    <dbReference type="NCBI Taxonomy" id="53366"/>
    <lineage>
        <taxon>Bacteria</taxon>
        <taxon>Bacillati</taxon>
        <taxon>Actinomycetota</taxon>
        <taxon>Actinomycetes</taxon>
        <taxon>Micromonosporales</taxon>
        <taxon>Micromonosporaceae</taxon>
        <taxon>Catellatospora</taxon>
    </lineage>
</organism>
<comment type="caution">
    <text evidence="4">The sequence shown here is derived from an EMBL/GenBank/DDBJ whole genome shotgun (WGS) entry which is preliminary data.</text>
</comment>
<evidence type="ECO:0000259" key="3">
    <source>
        <dbReference type="Pfam" id="PF12804"/>
    </source>
</evidence>